<dbReference type="PIRSF" id="PIRSF018266">
    <property type="entry name" value="FecR"/>
    <property type="match status" value="1"/>
</dbReference>
<feature type="domain" description="FecR protein" evidence="2">
    <location>
        <begin position="125"/>
        <end position="225"/>
    </location>
</feature>
<dbReference type="OrthoDB" id="1523489at2"/>
<dbReference type="Pfam" id="PF04773">
    <property type="entry name" value="FecR"/>
    <property type="match status" value="1"/>
</dbReference>
<dbReference type="Proteomes" id="UP000007590">
    <property type="component" value="Chromosome"/>
</dbReference>
<dbReference type="Gene3D" id="2.60.120.1440">
    <property type="match status" value="1"/>
</dbReference>
<reference evidence="4" key="1">
    <citation type="submission" date="2012-02" db="EMBL/GenBank/DDBJ databases">
        <title>The complete genome of Solitalea canadensis DSM 3403.</title>
        <authorList>
            <consortium name="US DOE Joint Genome Institute (JGI-PGF)"/>
            <person name="Lucas S."/>
            <person name="Copeland A."/>
            <person name="Lapidus A."/>
            <person name="Glavina del Rio T."/>
            <person name="Dalin E."/>
            <person name="Tice H."/>
            <person name="Bruce D."/>
            <person name="Goodwin L."/>
            <person name="Pitluck S."/>
            <person name="Peters L."/>
            <person name="Ovchinnikova G."/>
            <person name="Lu M."/>
            <person name="Kyrpides N."/>
            <person name="Mavromatis K."/>
            <person name="Ivanova N."/>
            <person name="Brettin T."/>
            <person name="Detter J.C."/>
            <person name="Han C."/>
            <person name="Larimer F."/>
            <person name="Land M."/>
            <person name="Hauser L."/>
            <person name="Markowitz V."/>
            <person name="Cheng J.-F."/>
            <person name="Hugenholtz P."/>
            <person name="Woyke T."/>
            <person name="Wu D."/>
            <person name="Spring S."/>
            <person name="Schroeder M."/>
            <person name="Kopitz M."/>
            <person name="Brambilla E."/>
            <person name="Klenk H.-P."/>
            <person name="Eisen J.A."/>
        </authorList>
    </citation>
    <scope>NUCLEOTIDE SEQUENCE</scope>
    <source>
        <strain evidence="4">DSM 3403</strain>
    </source>
</reference>
<sequence length="343" mass="39095">MLNGKEYSAYKVEDFLGDESFVNWVKSNADNSDWQQVLAENPSIVSFAEEARKWVLQLNIAVAMAPFSEQVRFKEKLKLSIEKAEQNTKVRQLRIAVQRIAAVFVAIMVIAAAIGTYNYYRYEHLSTAYGQNLKITLPDQSEVVLNANSSIKYKKTWNSNEIREVWVEGEAYFDVKHLNKNEALIKDAERFVVHTDDLDVQVLGTSFNVNNRRHITKVVLSSGKISVAIKEKNKSIFLTPGTALEYNPHENLIVKKTIKAEDESAWKQSKLVFNKLSLTEVAKIIEDNYGYKVSIEGEELKNRKLTGTLSIQSEEILFAAIQSILKVEIIKDKESKTLIIRDK</sequence>
<organism evidence="4 5">
    <name type="scientific">Solitalea canadensis (strain ATCC 29591 / DSM 3403 / JCM 21819 / LMG 8368 / NBRC 15130 / NCIMB 12057 / USAM 9D)</name>
    <name type="common">Flexibacter canadensis</name>
    <dbReference type="NCBI Taxonomy" id="929556"/>
    <lineage>
        <taxon>Bacteria</taxon>
        <taxon>Pseudomonadati</taxon>
        <taxon>Bacteroidota</taxon>
        <taxon>Sphingobacteriia</taxon>
        <taxon>Sphingobacteriales</taxon>
        <taxon>Sphingobacteriaceae</taxon>
        <taxon>Solitalea</taxon>
    </lineage>
</organism>
<evidence type="ECO:0000259" key="3">
    <source>
        <dbReference type="Pfam" id="PF16344"/>
    </source>
</evidence>
<dbReference type="STRING" id="929556.Solca_0582"/>
<dbReference type="eggNOG" id="COG3712">
    <property type="taxonomic scope" value="Bacteria"/>
</dbReference>
<dbReference type="HOGENOM" id="CLU_050192_2_1_10"/>
<dbReference type="Gene3D" id="3.55.50.30">
    <property type="match status" value="1"/>
</dbReference>
<proteinExistence type="predicted"/>
<dbReference type="RefSeq" id="WP_014678940.1">
    <property type="nucleotide sequence ID" value="NC_017770.1"/>
</dbReference>
<dbReference type="GO" id="GO:0016989">
    <property type="term" value="F:sigma factor antagonist activity"/>
    <property type="evidence" value="ECO:0007669"/>
    <property type="project" value="TreeGrafter"/>
</dbReference>
<dbReference type="InterPro" id="IPR006860">
    <property type="entry name" value="FecR"/>
</dbReference>
<name>H8KP75_SOLCM</name>
<dbReference type="Pfam" id="PF16344">
    <property type="entry name" value="FecR_C"/>
    <property type="match status" value="1"/>
</dbReference>
<dbReference type="EMBL" id="CP003349">
    <property type="protein sequence ID" value="AFD05712.1"/>
    <property type="molecule type" value="Genomic_DNA"/>
</dbReference>
<feature type="domain" description="Protein FecR C-terminal" evidence="3">
    <location>
        <begin position="270"/>
        <end position="331"/>
    </location>
</feature>
<keyword evidence="1" id="KW-1133">Transmembrane helix</keyword>
<protein>
    <submittedName>
        <fullName evidence="4">Fe2+-dicitrate sensor, membrane component</fullName>
    </submittedName>
</protein>
<evidence type="ECO:0000259" key="2">
    <source>
        <dbReference type="Pfam" id="PF04773"/>
    </source>
</evidence>
<dbReference type="InterPro" id="IPR012373">
    <property type="entry name" value="Ferrdict_sens_TM"/>
</dbReference>
<accession>H8KP75</accession>
<dbReference type="PANTHER" id="PTHR30273:SF2">
    <property type="entry name" value="PROTEIN FECR"/>
    <property type="match status" value="1"/>
</dbReference>
<dbReference type="InterPro" id="IPR032508">
    <property type="entry name" value="FecR_C"/>
</dbReference>
<keyword evidence="5" id="KW-1185">Reference proteome</keyword>
<dbReference type="KEGG" id="scn:Solca_0582"/>
<evidence type="ECO:0000313" key="5">
    <source>
        <dbReference type="Proteomes" id="UP000007590"/>
    </source>
</evidence>
<keyword evidence="1" id="KW-0472">Membrane</keyword>
<keyword evidence="1" id="KW-0812">Transmembrane</keyword>
<dbReference type="AlphaFoldDB" id="H8KP75"/>
<gene>
    <name evidence="4" type="ordered locus">Solca_0582</name>
</gene>
<feature type="transmembrane region" description="Helical" evidence="1">
    <location>
        <begin position="100"/>
        <end position="120"/>
    </location>
</feature>
<evidence type="ECO:0000256" key="1">
    <source>
        <dbReference type="SAM" id="Phobius"/>
    </source>
</evidence>
<dbReference type="PANTHER" id="PTHR30273">
    <property type="entry name" value="PERIPLASMIC SIGNAL SENSOR AND SIGMA FACTOR ACTIVATOR FECR-RELATED"/>
    <property type="match status" value="1"/>
</dbReference>
<evidence type="ECO:0000313" key="4">
    <source>
        <dbReference type="EMBL" id="AFD05712.1"/>
    </source>
</evidence>